<evidence type="ECO:0000256" key="13">
    <source>
        <dbReference type="ARBA" id="ARBA00056809"/>
    </source>
</evidence>
<gene>
    <name evidence="17" type="ORF">ANANG_G00129550</name>
</gene>
<keyword evidence="9" id="KW-0256">Endoplasmic reticulum</keyword>
<evidence type="ECO:0000256" key="11">
    <source>
        <dbReference type="ARBA" id="ARBA00023128"/>
    </source>
</evidence>
<dbReference type="PANTHER" id="PTHR10903">
    <property type="entry name" value="GTPASE, IMAP FAMILY MEMBER-RELATED"/>
    <property type="match status" value="1"/>
</dbReference>
<evidence type="ECO:0000256" key="15">
    <source>
        <dbReference type="ARBA" id="ARBA00077278"/>
    </source>
</evidence>
<keyword evidence="18" id="KW-1185">Reference proteome</keyword>
<accession>A0A9D3S2D8</accession>
<evidence type="ECO:0000256" key="10">
    <source>
        <dbReference type="ARBA" id="ARBA00023034"/>
    </source>
</evidence>
<organism evidence="17 18">
    <name type="scientific">Anguilla anguilla</name>
    <name type="common">European freshwater eel</name>
    <name type="synonym">Muraena anguilla</name>
    <dbReference type="NCBI Taxonomy" id="7936"/>
    <lineage>
        <taxon>Eukaryota</taxon>
        <taxon>Metazoa</taxon>
        <taxon>Chordata</taxon>
        <taxon>Craniata</taxon>
        <taxon>Vertebrata</taxon>
        <taxon>Euteleostomi</taxon>
        <taxon>Actinopterygii</taxon>
        <taxon>Neopterygii</taxon>
        <taxon>Teleostei</taxon>
        <taxon>Anguilliformes</taxon>
        <taxon>Anguillidae</taxon>
        <taxon>Anguilla</taxon>
    </lineage>
</organism>
<reference evidence="17" key="1">
    <citation type="submission" date="2021-01" db="EMBL/GenBank/DDBJ databases">
        <title>A chromosome-scale assembly of European eel, Anguilla anguilla.</title>
        <authorList>
            <person name="Henkel C."/>
            <person name="Jong-Raadsen S.A."/>
            <person name="Dufour S."/>
            <person name="Weltzien F.-A."/>
            <person name="Palstra A.P."/>
            <person name="Pelster B."/>
            <person name="Spaink H.P."/>
            <person name="Van Den Thillart G.E."/>
            <person name="Jansen H."/>
            <person name="Zahm M."/>
            <person name="Klopp C."/>
            <person name="Cedric C."/>
            <person name="Louis A."/>
            <person name="Berthelot C."/>
            <person name="Parey E."/>
            <person name="Roest Crollius H."/>
            <person name="Montfort J."/>
            <person name="Robinson-Rechavi M."/>
            <person name="Bucao C."/>
            <person name="Bouchez O."/>
            <person name="Gislard M."/>
            <person name="Lluch J."/>
            <person name="Milhes M."/>
            <person name="Lampietro C."/>
            <person name="Lopez Roques C."/>
            <person name="Donnadieu C."/>
            <person name="Braasch I."/>
            <person name="Desvignes T."/>
            <person name="Postlethwait J."/>
            <person name="Bobe J."/>
            <person name="Guiguen Y."/>
            <person name="Dirks R."/>
        </authorList>
    </citation>
    <scope>NUCLEOTIDE SEQUENCE</scope>
    <source>
        <strain evidence="17">Tag_6206</strain>
        <tissue evidence="17">Liver</tissue>
    </source>
</reference>
<protein>
    <recommendedName>
        <fullName evidence="14">GTPase IMAP family member 8</fullName>
    </recommendedName>
    <alternativeName>
        <fullName evidence="15">Immune-associated nucleotide-binding protein 9</fullName>
    </alternativeName>
</protein>
<evidence type="ECO:0000256" key="14">
    <source>
        <dbReference type="ARBA" id="ARBA00073539"/>
    </source>
</evidence>
<dbReference type="Pfam" id="PF04548">
    <property type="entry name" value="AIG1"/>
    <property type="match status" value="2"/>
</dbReference>
<evidence type="ECO:0000256" key="3">
    <source>
        <dbReference type="ARBA" id="ARBA00004514"/>
    </source>
</evidence>
<evidence type="ECO:0000256" key="6">
    <source>
        <dbReference type="ARBA" id="ARBA00022490"/>
    </source>
</evidence>
<dbReference type="AlphaFoldDB" id="A0A9D3S2D8"/>
<keyword evidence="11" id="KW-0496">Mitochondrion</keyword>
<dbReference type="GO" id="GO:0005829">
    <property type="term" value="C:cytosol"/>
    <property type="evidence" value="ECO:0007669"/>
    <property type="project" value="UniProtKB-SubCell"/>
</dbReference>
<dbReference type="PROSITE" id="PS51720">
    <property type="entry name" value="G_AIG1"/>
    <property type="match status" value="2"/>
</dbReference>
<feature type="non-terminal residue" evidence="17">
    <location>
        <position position="478"/>
    </location>
</feature>
<dbReference type="FunFam" id="3.40.50.300:FF:000536">
    <property type="entry name" value="GTPase IMAP family member 8"/>
    <property type="match status" value="2"/>
</dbReference>
<feature type="domain" description="AIG1-type G" evidence="16">
    <location>
        <begin position="241"/>
        <end position="445"/>
    </location>
</feature>
<comment type="caution">
    <text evidence="17">The sequence shown here is derived from an EMBL/GenBank/DDBJ whole genome shotgun (WGS) entry which is preliminary data.</text>
</comment>
<evidence type="ECO:0000256" key="9">
    <source>
        <dbReference type="ARBA" id="ARBA00022824"/>
    </source>
</evidence>
<dbReference type="InterPro" id="IPR027417">
    <property type="entry name" value="P-loop_NTPase"/>
</dbReference>
<feature type="domain" description="AIG1-type G" evidence="16">
    <location>
        <begin position="14"/>
        <end position="214"/>
    </location>
</feature>
<name>A0A9D3S2D8_ANGAN</name>
<dbReference type="Gene3D" id="3.40.50.300">
    <property type="entry name" value="P-loop containing nucleotide triphosphate hydrolases"/>
    <property type="match status" value="2"/>
</dbReference>
<evidence type="ECO:0000256" key="12">
    <source>
        <dbReference type="ARBA" id="ARBA00023134"/>
    </source>
</evidence>
<comment type="subcellular location">
    <subcellularLocation>
        <location evidence="3">Cytoplasm</location>
        <location evidence="3">Cytosol</location>
    </subcellularLocation>
    <subcellularLocation>
        <location evidence="2">Endoplasmic reticulum</location>
    </subcellularLocation>
    <subcellularLocation>
        <location evidence="4">Golgi apparatus</location>
    </subcellularLocation>
    <subcellularLocation>
        <location evidence="1">Mitochondrion</location>
    </subcellularLocation>
</comment>
<evidence type="ECO:0000313" key="17">
    <source>
        <dbReference type="EMBL" id="KAG5847752.1"/>
    </source>
</evidence>
<dbReference type="InterPro" id="IPR006703">
    <property type="entry name" value="G_AIG1"/>
</dbReference>
<comment type="similarity">
    <text evidence="5">Belongs to the TRAFAC class TrmE-Era-EngA-EngB-Septin-like GTPase superfamily. AIG1/Toc34/Toc159-like paraseptin GTPase family. IAN subfamily.</text>
</comment>
<evidence type="ECO:0000256" key="1">
    <source>
        <dbReference type="ARBA" id="ARBA00004173"/>
    </source>
</evidence>
<keyword evidence="7" id="KW-0677">Repeat</keyword>
<keyword evidence="10" id="KW-0333">Golgi apparatus</keyword>
<dbReference type="GO" id="GO:0005794">
    <property type="term" value="C:Golgi apparatus"/>
    <property type="evidence" value="ECO:0007669"/>
    <property type="project" value="UniProtKB-SubCell"/>
</dbReference>
<keyword evidence="12" id="KW-0342">GTP-binding</keyword>
<dbReference type="GO" id="GO:0005783">
    <property type="term" value="C:endoplasmic reticulum"/>
    <property type="evidence" value="ECO:0007669"/>
    <property type="project" value="UniProtKB-SubCell"/>
</dbReference>
<evidence type="ECO:0000256" key="4">
    <source>
        <dbReference type="ARBA" id="ARBA00004555"/>
    </source>
</evidence>
<evidence type="ECO:0000256" key="2">
    <source>
        <dbReference type="ARBA" id="ARBA00004240"/>
    </source>
</evidence>
<dbReference type="SUPFAM" id="SSF52540">
    <property type="entry name" value="P-loop containing nucleoside triphosphate hydrolases"/>
    <property type="match status" value="2"/>
</dbReference>
<proteinExistence type="inferred from homology"/>
<evidence type="ECO:0000259" key="16">
    <source>
        <dbReference type="PROSITE" id="PS51720"/>
    </source>
</evidence>
<keyword evidence="6" id="KW-0963">Cytoplasm</keyword>
<comment type="function">
    <text evidence="13">Exerts an anti-apoptotic effect in the immune system and is involved in responses to infections.</text>
</comment>
<evidence type="ECO:0000256" key="8">
    <source>
        <dbReference type="ARBA" id="ARBA00022741"/>
    </source>
</evidence>
<dbReference type="Proteomes" id="UP001044222">
    <property type="component" value="Chromosome 6"/>
</dbReference>
<evidence type="ECO:0000313" key="18">
    <source>
        <dbReference type="Proteomes" id="UP001044222"/>
    </source>
</evidence>
<dbReference type="GO" id="GO:0005739">
    <property type="term" value="C:mitochondrion"/>
    <property type="evidence" value="ECO:0007669"/>
    <property type="project" value="UniProtKB-SubCell"/>
</dbReference>
<keyword evidence="8" id="KW-0547">Nucleotide-binding</keyword>
<dbReference type="InterPro" id="IPR045058">
    <property type="entry name" value="GIMA/IAN/Toc"/>
</dbReference>
<dbReference type="GO" id="GO:0005525">
    <property type="term" value="F:GTP binding"/>
    <property type="evidence" value="ECO:0007669"/>
    <property type="project" value="UniProtKB-KW"/>
</dbReference>
<evidence type="ECO:0000256" key="7">
    <source>
        <dbReference type="ARBA" id="ARBA00022737"/>
    </source>
</evidence>
<dbReference type="EMBL" id="JAFIRN010000006">
    <property type="protein sequence ID" value="KAG5847752.1"/>
    <property type="molecule type" value="Genomic_DNA"/>
</dbReference>
<dbReference type="CDD" id="cd01852">
    <property type="entry name" value="AIG1"/>
    <property type="match status" value="1"/>
</dbReference>
<dbReference type="PANTHER" id="PTHR10903:SF170">
    <property type="entry name" value="GTPASE IMAP FAMILY MEMBER 7"/>
    <property type="match status" value="1"/>
</dbReference>
<evidence type="ECO:0000256" key="5">
    <source>
        <dbReference type="ARBA" id="ARBA00008535"/>
    </source>
</evidence>
<sequence length="478" mass="53985">MEINETEGTEPGSPSEVNIVLLGRTGAGKSASGNTILGEKKFESKFGAKSKTRECKEATAVVSGRRVTVLDTPGLYDTTHGMERIEDEIQKVKAFSRRGRCIFLPVIELGRFTEEEEKSIEKIHEFFAHEPLSKFMILFTNGDKLEGQTIQEFLEEADDDLIELMDQFGWRYHVFNNKSNPEDTQVVELLDKIDRMLMQREHGNFEEILEDLSNPDAIVDDILQDTDISQLVEEKDQKTTQEPWRLVLLGKAGTGKSATGNTILGRDGFESQGGLSSVTHQCERLEGVVCGRKVDVVDTPGFFGNTGSKEEIAKEVVKSVCLSAPGPHAFILVISLNERLTTDAKDTIKELHNRFGEDFKKHTIILFSHLDAFGQNKTVEDVIHEINSNPELRELFSPFKNRIHTFDNNNRNNRGQVKELLEKIDNMVTQNGGRCYTDEMYRKVNKTIGRKVARLFRACIEAIRRKIQAMSKEIGTEL</sequence>